<proteinExistence type="predicted"/>
<name>A0A9J6A0F1_SOLCO</name>
<keyword evidence="2" id="KW-1185">Reference proteome</keyword>
<gene>
    <name evidence="1" type="ORF">H5410_017578</name>
</gene>
<sequence length="68" mass="7530">MGEKLNLKSDFSFSKAISKEIWKSLKRGKRGREGLTLRLLGYGFCRVVGWDFCSVISGFALLAASVVT</sequence>
<dbReference type="AlphaFoldDB" id="A0A9J6A0F1"/>
<reference evidence="1 2" key="1">
    <citation type="submission" date="2020-09" db="EMBL/GenBank/DDBJ databases">
        <title>De no assembly of potato wild relative species, Solanum commersonii.</title>
        <authorList>
            <person name="Cho K."/>
        </authorList>
    </citation>
    <scope>NUCLEOTIDE SEQUENCE [LARGE SCALE GENOMIC DNA]</scope>
    <source>
        <strain evidence="1">LZ3.2</strain>
        <tissue evidence="1">Leaf</tissue>
    </source>
</reference>
<dbReference type="Proteomes" id="UP000824120">
    <property type="component" value="Chromosome 3"/>
</dbReference>
<accession>A0A9J6A0F1</accession>
<dbReference type="EMBL" id="JACXVP010000003">
    <property type="protein sequence ID" value="KAG5617754.1"/>
    <property type="molecule type" value="Genomic_DNA"/>
</dbReference>
<organism evidence="1 2">
    <name type="scientific">Solanum commersonii</name>
    <name type="common">Commerson's wild potato</name>
    <name type="synonym">Commerson's nightshade</name>
    <dbReference type="NCBI Taxonomy" id="4109"/>
    <lineage>
        <taxon>Eukaryota</taxon>
        <taxon>Viridiplantae</taxon>
        <taxon>Streptophyta</taxon>
        <taxon>Embryophyta</taxon>
        <taxon>Tracheophyta</taxon>
        <taxon>Spermatophyta</taxon>
        <taxon>Magnoliopsida</taxon>
        <taxon>eudicotyledons</taxon>
        <taxon>Gunneridae</taxon>
        <taxon>Pentapetalae</taxon>
        <taxon>asterids</taxon>
        <taxon>lamiids</taxon>
        <taxon>Solanales</taxon>
        <taxon>Solanaceae</taxon>
        <taxon>Solanoideae</taxon>
        <taxon>Solaneae</taxon>
        <taxon>Solanum</taxon>
    </lineage>
</organism>
<comment type="caution">
    <text evidence="1">The sequence shown here is derived from an EMBL/GenBank/DDBJ whole genome shotgun (WGS) entry which is preliminary data.</text>
</comment>
<protein>
    <submittedName>
        <fullName evidence="1">Uncharacterized protein</fullName>
    </submittedName>
</protein>
<evidence type="ECO:0000313" key="1">
    <source>
        <dbReference type="EMBL" id="KAG5617754.1"/>
    </source>
</evidence>
<evidence type="ECO:0000313" key="2">
    <source>
        <dbReference type="Proteomes" id="UP000824120"/>
    </source>
</evidence>